<dbReference type="PANTHER" id="PTHR31118">
    <property type="entry name" value="CYCLASE-LIKE PROTEIN 2"/>
    <property type="match status" value="1"/>
</dbReference>
<keyword evidence="2" id="KW-1185">Reference proteome</keyword>
<dbReference type="InterPro" id="IPR007325">
    <property type="entry name" value="KFase/CYL"/>
</dbReference>
<dbReference type="STRING" id="1128398.Curi_c20460"/>
<name>K0B295_GOTA9</name>
<proteinExistence type="predicted"/>
<dbReference type="HOGENOM" id="CLU_030671_3_2_9"/>
<dbReference type="RefSeq" id="WP_014968186.1">
    <property type="nucleotide sequence ID" value="NC_018664.1"/>
</dbReference>
<gene>
    <name evidence="1" type="ordered locus">Curi_c20460</name>
</gene>
<dbReference type="GO" id="GO:0004061">
    <property type="term" value="F:arylformamidase activity"/>
    <property type="evidence" value="ECO:0007669"/>
    <property type="project" value="InterPro"/>
</dbReference>
<dbReference type="GO" id="GO:0019441">
    <property type="term" value="P:L-tryptophan catabolic process to kynurenine"/>
    <property type="evidence" value="ECO:0007669"/>
    <property type="project" value="InterPro"/>
</dbReference>
<dbReference type="EMBL" id="CP003326">
    <property type="protein sequence ID" value="AFS79050.1"/>
    <property type="molecule type" value="Genomic_DNA"/>
</dbReference>
<dbReference type="Pfam" id="PF04199">
    <property type="entry name" value="Cyclase"/>
    <property type="match status" value="1"/>
</dbReference>
<dbReference type="PANTHER" id="PTHR31118:SF12">
    <property type="entry name" value="CYCLASE-LIKE PROTEIN 2"/>
    <property type="match status" value="1"/>
</dbReference>
<dbReference type="KEGG" id="cad:Curi_c20460"/>
<dbReference type="eggNOG" id="COG1878">
    <property type="taxonomic scope" value="Bacteria"/>
</dbReference>
<evidence type="ECO:0000313" key="1">
    <source>
        <dbReference type="EMBL" id="AFS79050.1"/>
    </source>
</evidence>
<organism evidence="1 2">
    <name type="scientific">Gottschalkia acidurici (strain ATCC 7906 / DSM 604 / BCRC 14475 / CIP 104303 / KCTC 5404 / NCIMB 10678 / 9a)</name>
    <name type="common">Clostridium acidurici</name>
    <dbReference type="NCBI Taxonomy" id="1128398"/>
    <lineage>
        <taxon>Bacteria</taxon>
        <taxon>Bacillati</taxon>
        <taxon>Bacillota</taxon>
        <taxon>Tissierellia</taxon>
        <taxon>Tissierellales</taxon>
        <taxon>Gottschalkiaceae</taxon>
        <taxon>Gottschalkia</taxon>
    </lineage>
</organism>
<dbReference type="InterPro" id="IPR037175">
    <property type="entry name" value="KFase_sf"/>
</dbReference>
<sequence>MVRYIDLSHNIVNNMPVHPYDDPIKLYQDKFLETDEYNNFKLEIGMHAGTHIDTPMHLTNSDTFINEITLDRFIGKGCILDVRNENLIGYKEEYSDIVCENDIVLIYTNHSEKYGTDDYFINHPIIDEKLIDFFIAKKIKMIGIDLPSPDKHPFEIHKMLFKHDIMIIENMNNLSELLNVKSFEIIAFPLKIKAEASMVRVVGKIIT</sequence>
<dbReference type="OrthoDB" id="9796085at2"/>
<reference evidence="1 2" key="1">
    <citation type="journal article" date="2012" name="PLoS ONE">
        <title>The purine-utilizing bacterium Clostridium acidurici 9a: a genome-guided metabolic reconsideration.</title>
        <authorList>
            <person name="Hartwich K."/>
            <person name="Poehlein A."/>
            <person name="Daniel R."/>
        </authorList>
    </citation>
    <scope>NUCLEOTIDE SEQUENCE [LARGE SCALE GENOMIC DNA]</scope>
    <source>
        <strain evidence="2">ATCC 7906 / DSM 604 / BCRC 14475 / CIP 104303 / KCTC 5404 / NCIMB 10678 / 9a</strain>
    </source>
</reference>
<dbReference type="Gene3D" id="3.50.30.50">
    <property type="entry name" value="Putative cyclase"/>
    <property type="match status" value="1"/>
</dbReference>
<accession>K0B295</accession>
<dbReference type="AlphaFoldDB" id="K0B295"/>
<dbReference type="SUPFAM" id="SSF102198">
    <property type="entry name" value="Putative cyclase"/>
    <property type="match status" value="1"/>
</dbReference>
<protein>
    <submittedName>
        <fullName evidence="1">Cyclase</fullName>
    </submittedName>
</protein>
<dbReference type="Proteomes" id="UP000006094">
    <property type="component" value="Chromosome"/>
</dbReference>
<evidence type="ECO:0000313" key="2">
    <source>
        <dbReference type="Proteomes" id="UP000006094"/>
    </source>
</evidence>